<evidence type="ECO:0000256" key="6">
    <source>
        <dbReference type="SAM" id="Phobius"/>
    </source>
</evidence>
<feature type="transmembrane region" description="Helical" evidence="6">
    <location>
        <begin position="9"/>
        <end position="30"/>
    </location>
</feature>
<dbReference type="NCBIfam" id="TIGR04407">
    <property type="entry name" value="LptF_YjgP"/>
    <property type="match status" value="1"/>
</dbReference>
<feature type="transmembrane region" description="Helical" evidence="6">
    <location>
        <begin position="50"/>
        <end position="78"/>
    </location>
</feature>
<evidence type="ECO:0000256" key="2">
    <source>
        <dbReference type="ARBA" id="ARBA00022475"/>
    </source>
</evidence>
<feature type="transmembrane region" description="Helical" evidence="6">
    <location>
        <begin position="98"/>
        <end position="123"/>
    </location>
</feature>
<dbReference type="AlphaFoldDB" id="A7HYF9"/>
<organism evidence="7 8">
    <name type="scientific">Parvibaculum lavamentivorans (strain DS-1 / DSM 13023 / NCIMB 13966)</name>
    <dbReference type="NCBI Taxonomy" id="402881"/>
    <lineage>
        <taxon>Bacteria</taxon>
        <taxon>Pseudomonadati</taxon>
        <taxon>Pseudomonadota</taxon>
        <taxon>Alphaproteobacteria</taxon>
        <taxon>Hyphomicrobiales</taxon>
        <taxon>Parvibaculaceae</taxon>
        <taxon>Parvibaculum</taxon>
    </lineage>
</organism>
<dbReference type="PANTHER" id="PTHR33529:SF6">
    <property type="entry name" value="YJGP_YJGQ FAMILY PERMEASE"/>
    <property type="match status" value="1"/>
</dbReference>
<feature type="transmembrane region" description="Helical" evidence="6">
    <location>
        <begin position="341"/>
        <end position="365"/>
    </location>
</feature>
<dbReference type="KEGG" id="pla:Plav_3338"/>
<evidence type="ECO:0000256" key="3">
    <source>
        <dbReference type="ARBA" id="ARBA00022692"/>
    </source>
</evidence>
<evidence type="ECO:0000256" key="4">
    <source>
        <dbReference type="ARBA" id="ARBA00022989"/>
    </source>
</evidence>
<accession>A7HYF9</accession>
<dbReference type="GO" id="GO:0015920">
    <property type="term" value="P:lipopolysaccharide transport"/>
    <property type="evidence" value="ECO:0007669"/>
    <property type="project" value="TreeGrafter"/>
</dbReference>
<dbReference type="GO" id="GO:0055085">
    <property type="term" value="P:transmembrane transport"/>
    <property type="evidence" value="ECO:0007669"/>
    <property type="project" value="InterPro"/>
</dbReference>
<proteinExistence type="predicted"/>
<feature type="transmembrane region" description="Helical" evidence="6">
    <location>
        <begin position="286"/>
        <end position="305"/>
    </location>
</feature>
<name>A7HYF9_PARL1</name>
<dbReference type="InterPro" id="IPR005495">
    <property type="entry name" value="LptG/LptF_permease"/>
</dbReference>
<dbReference type="EMBL" id="CP000774">
    <property type="protein sequence ID" value="ABS64942.1"/>
    <property type="molecule type" value="Genomic_DNA"/>
</dbReference>
<dbReference type="OrthoDB" id="8477889at2"/>
<keyword evidence="2" id="KW-1003">Cell membrane</keyword>
<evidence type="ECO:0000256" key="1">
    <source>
        <dbReference type="ARBA" id="ARBA00004651"/>
    </source>
</evidence>
<dbReference type="Pfam" id="PF03739">
    <property type="entry name" value="LptF_LptG"/>
    <property type="match status" value="1"/>
</dbReference>
<keyword evidence="3 6" id="KW-0812">Transmembrane</keyword>
<sequence length="388" mass="42363">MLKSLSRYLFFQTLGPFVVASVVLSGIIWLTQALRMLDVLITQGQTLLTFFELTVLALPSTLMIVLPISLFCAVLYSLHKLISDSEIVVMFAAGVSRWVVALPLLAIAMGTSVIILAFSIYIAPAGMRELKSRLVEIRSDVATAMIREGTFSNPATGLTVFVRERAADGTTYGVLVHDGRIPSAPVTYMAETGSLVRGPNGPLLVMFNGNIQRASRSGTETSAATFLYFDKYTYDLSQYMEDEPTLSYEGRERYFHELVNPASDDLYGQQNRDKLLADAHERLVEGFYPVMLTLIGLAALLPAPFNRRGYASRMATAAAMALTVRILGFALSNAVGNNLALAPLMYILPIAVCGICLAVIAGVRFDILWRRLSRRILSGRAGQSGAAR</sequence>
<comment type="subcellular location">
    <subcellularLocation>
        <location evidence="1">Cell membrane</location>
        <topology evidence="1">Multi-pass membrane protein</topology>
    </subcellularLocation>
</comment>
<dbReference type="InterPro" id="IPR030922">
    <property type="entry name" value="LptF"/>
</dbReference>
<keyword evidence="8" id="KW-1185">Reference proteome</keyword>
<dbReference type="PANTHER" id="PTHR33529">
    <property type="entry name" value="SLR0882 PROTEIN-RELATED"/>
    <property type="match status" value="1"/>
</dbReference>
<dbReference type="HOGENOM" id="CLU_028799_7_0_5"/>
<dbReference type="eggNOG" id="COG0795">
    <property type="taxonomic scope" value="Bacteria"/>
</dbReference>
<evidence type="ECO:0000313" key="8">
    <source>
        <dbReference type="Proteomes" id="UP000006377"/>
    </source>
</evidence>
<keyword evidence="4 6" id="KW-1133">Transmembrane helix</keyword>
<dbReference type="GO" id="GO:0043190">
    <property type="term" value="C:ATP-binding cassette (ABC) transporter complex"/>
    <property type="evidence" value="ECO:0007669"/>
    <property type="project" value="InterPro"/>
</dbReference>
<protein>
    <submittedName>
        <fullName evidence="7">Permease YjgP/YjgQ family protein</fullName>
    </submittedName>
</protein>
<dbReference type="Proteomes" id="UP000006377">
    <property type="component" value="Chromosome"/>
</dbReference>
<dbReference type="RefSeq" id="WP_012112273.1">
    <property type="nucleotide sequence ID" value="NC_009719.1"/>
</dbReference>
<dbReference type="STRING" id="402881.Plav_3338"/>
<evidence type="ECO:0000256" key="5">
    <source>
        <dbReference type="ARBA" id="ARBA00023136"/>
    </source>
</evidence>
<keyword evidence="5 6" id="KW-0472">Membrane</keyword>
<reference evidence="7 8" key="1">
    <citation type="journal article" date="2011" name="Stand. Genomic Sci.">
        <title>Complete genome sequence of Parvibaculum lavamentivorans type strain (DS-1(T)).</title>
        <authorList>
            <person name="Schleheck D."/>
            <person name="Weiss M."/>
            <person name="Pitluck S."/>
            <person name="Bruce D."/>
            <person name="Land M.L."/>
            <person name="Han S."/>
            <person name="Saunders E."/>
            <person name="Tapia R."/>
            <person name="Detter C."/>
            <person name="Brettin T."/>
            <person name="Han J."/>
            <person name="Woyke T."/>
            <person name="Goodwin L."/>
            <person name="Pennacchio L."/>
            <person name="Nolan M."/>
            <person name="Cook A.M."/>
            <person name="Kjelleberg S."/>
            <person name="Thomas T."/>
        </authorList>
    </citation>
    <scope>NUCLEOTIDE SEQUENCE [LARGE SCALE GENOMIC DNA]</scope>
    <source>
        <strain evidence="8">DS-1 / DSM 13023 / NCIMB 13966</strain>
    </source>
</reference>
<feature type="transmembrane region" description="Helical" evidence="6">
    <location>
        <begin position="317"/>
        <end position="335"/>
    </location>
</feature>
<gene>
    <name evidence="7" type="ordered locus">Plav_3338</name>
</gene>
<evidence type="ECO:0000313" key="7">
    <source>
        <dbReference type="EMBL" id="ABS64942.1"/>
    </source>
</evidence>